<dbReference type="SUPFAM" id="SSF52540">
    <property type="entry name" value="P-loop containing nucleoside triphosphate hydrolases"/>
    <property type="match status" value="1"/>
</dbReference>
<protein>
    <submittedName>
        <fullName evidence="1">AAA family ATPase</fullName>
    </submittedName>
</protein>
<reference evidence="2" key="1">
    <citation type="journal article" date="2024" name="Algal Res.">
        <title>Biochemical, toxicological and genomic investigation of a high-biomass producing Limnothrix strain isolated from Italian shallow drinking water reservoir.</title>
        <authorList>
            <person name="Simonazzi M."/>
            <person name="Shishido T.K."/>
            <person name="Delbaje E."/>
            <person name="Wahlsten M."/>
            <person name="Fewer D.P."/>
            <person name="Sivonen K."/>
            <person name="Pezzolesi L."/>
            <person name="Pistocchi R."/>
        </authorList>
    </citation>
    <scope>NUCLEOTIDE SEQUENCE [LARGE SCALE GENOMIC DNA]</scope>
    <source>
        <strain evidence="2">LRLZ20PSL1</strain>
    </source>
</reference>
<comment type="caution">
    <text evidence="1">The sequence shown here is derived from an EMBL/GenBank/DDBJ whole genome shotgun (WGS) entry which is preliminary data.</text>
</comment>
<dbReference type="Gene3D" id="3.40.50.300">
    <property type="entry name" value="P-loop containing nucleotide triphosphate hydrolases"/>
    <property type="match status" value="1"/>
</dbReference>
<dbReference type="PANTHER" id="PTHR12083">
    <property type="entry name" value="BIFUNCTIONAL POLYNUCLEOTIDE PHOSPHATASE/KINASE"/>
    <property type="match status" value="1"/>
</dbReference>
<sequence length="176" mass="19570">MPLPDRPVADLPASGLPTTRLIVLIGPPGCGKSTLARQWQAAAPDRHWISTDAIRAELFGDAAVQGDWSAIWQVVCDRLQTAIVNAADAVYDATNADPRQRQRILETARELGFSQIIGWWVQTPLEQCLAWNAQRDRQVPAHVIERMAQQLDRSPPELAEGFDQLEIMTLTSNLPR</sequence>
<dbReference type="PANTHER" id="PTHR12083:SF9">
    <property type="entry name" value="BIFUNCTIONAL POLYNUCLEOTIDE PHOSPHATASE_KINASE"/>
    <property type="match status" value="1"/>
</dbReference>
<dbReference type="InterPro" id="IPR027417">
    <property type="entry name" value="P-loop_NTPase"/>
</dbReference>
<proteinExistence type="predicted"/>
<dbReference type="PIRSF" id="PIRSF037081">
    <property type="entry name" value="P-loop_All4644_prd"/>
    <property type="match status" value="1"/>
</dbReference>
<dbReference type="RefSeq" id="WP_393015604.1">
    <property type="nucleotide sequence ID" value="NZ_JAZAQF010000095.1"/>
</dbReference>
<keyword evidence="2" id="KW-1185">Reference proteome</keyword>
<organism evidence="1 2">
    <name type="scientific">Limnothrix redekei LRLZ20PSL1</name>
    <dbReference type="NCBI Taxonomy" id="3112953"/>
    <lineage>
        <taxon>Bacteria</taxon>
        <taxon>Bacillati</taxon>
        <taxon>Cyanobacteriota</taxon>
        <taxon>Cyanophyceae</taxon>
        <taxon>Pseudanabaenales</taxon>
        <taxon>Pseudanabaenaceae</taxon>
        <taxon>Limnothrix</taxon>
    </lineage>
</organism>
<name>A0ABW7CHQ5_9CYAN</name>
<accession>A0ABW7CHQ5</accession>
<gene>
    <name evidence="1" type="ORF">VPK24_18395</name>
</gene>
<dbReference type="EMBL" id="JAZAQF010000095">
    <property type="protein sequence ID" value="MFG3819620.1"/>
    <property type="molecule type" value="Genomic_DNA"/>
</dbReference>
<dbReference type="Pfam" id="PF13671">
    <property type="entry name" value="AAA_33"/>
    <property type="match status" value="1"/>
</dbReference>
<evidence type="ECO:0000313" key="1">
    <source>
        <dbReference type="EMBL" id="MFG3819620.1"/>
    </source>
</evidence>
<dbReference type="Proteomes" id="UP001604335">
    <property type="component" value="Unassembled WGS sequence"/>
</dbReference>
<evidence type="ECO:0000313" key="2">
    <source>
        <dbReference type="Proteomes" id="UP001604335"/>
    </source>
</evidence>
<dbReference type="InterPro" id="IPR017101">
    <property type="entry name" value="P-loop_ATP/GTP-bd_All4644_prd"/>
</dbReference>